<dbReference type="EMBL" id="MKZY01000005">
    <property type="protein sequence ID" value="OOO08523.1"/>
    <property type="molecule type" value="Genomic_DNA"/>
</dbReference>
<sequence>MTGRLGYEGRPERQNEYFIPGDGISREVIQADICRYLGNDALGRQGYFIRAYRNLTSEMIADLKADSARWEADVLRRADQGYPRGSYIQDYSVSQPPPNMVPATYASSSLHEGRQQPGPSPPPAYTAPPPQQYVDPYTQPPYAQTQSPPYPTSSSYPANHSPFGSGQTYPPPQVPYSAPSQPPVSADMHQTYTYTSAAGYGYENGRNNPRYPGPGYETESDYSPVTSGIAYPATTAPDPRIGGMDPRYTPESAYSDRTRSRELRDLLSSLGSYGIGHFGCVQLELVESASHGYGVLEVLDPNDQYRYGPMYMQLQKPIIIWPPDIRLLWTNMFKILYGLCPLLDQGGLQNVLSRCWELVNLADCLRATRTVFPAIVDALQGLGPHFYALIAEDPINWIKLGTYMRSALIFKEAAIHIIGNWNALEDDLDYLPSVVHELCESKQAELVEFKQLLEARMLTYCPYTTLRGASCTEDINTPCAKDFCLWTAMTYYSQWFCMAVAEDRTYYARDGGAAFYRAIYTGGDAYLDTEEQANTNAFHMSVYRAKMLDKALNILKSGMSKFVSVLLVNESHYDPDLMGELPYLTCCKVDDEELPWVTWPNGDWHVDSDEEHFLSDYEVVTDSDQDEDAEIDITEPESTTGEVTSADTSATFATDTLPVDTDITDVESIETEDENKNASVVDEAEERTTAE</sequence>
<protein>
    <recommendedName>
        <fullName evidence="4">Transcription factor RfeG</fullName>
    </recommendedName>
</protein>
<dbReference type="PANTHER" id="PTHR39609">
    <property type="entry name" value="RFEG-RELATED"/>
    <property type="match status" value="1"/>
</dbReference>
<feature type="compositionally biased region" description="Low complexity" evidence="1">
    <location>
        <begin position="144"/>
        <end position="157"/>
    </location>
</feature>
<dbReference type="AlphaFoldDB" id="A0A1S9DHG8"/>
<feature type="compositionally biased region" description="Acidic residues" evidence="1">
    <location>
        <begin position="662"/>
        <end position="673"/>
    </location>
</feature>
<dbReference type="VEuPathDB" id="FungiDB:AO090020000470"/>
<evidence type="ECO:0000313" key="3">
    <source>
        <dbReference type="Proteomes" id="UP000190312"/>
    </source>
</evidence>
<feature type="compositionally biased region" description="Low complexity" evidence="1">
    <location>
        <begin position="644"/>
        <end position="656"/>
    </location>
</feature>
<dbReference type="VEuPathDB" id="FungiDB:AO090020000471"/>
<organism evidence="2 3">
    <name type="scientific">Aspergillus oryzae</name>
    <name type="common">Yellow koji mold</name>
    <dbReference type="NCBI Taxonomy" id="5062"/>
    <lineage>
        <taxon>Eukaryota</taxon>
        <taxon>Fungi</taxon>
        <taxon>Dikarya</taxon>
        <taxon>Ascomycota</taxon>
        <taxon>Pezizomycotina</taxon>
        <taxon>Eurotiomycetes</taxon>
        <taxon>Eurotiomycetidae</taxon>
        <taxon>Eurotiales</taxon>
        <taxon>Aspergillaceae</taxon>
        <taxon>Aspergillus</taxon>
        <taxon>Aspergillus subgen. Circumdati</taxon>
    </lineage>
</organism>
<feature type="compositionally biased region" description="Pro residues" evidence="1">
    <location>
        <begin position="118"/>
        <end position="131"/>
    </location>
</feature>
<reference evidence="2 3" key="1">
    <citation type="submission" date="2016-10" db="EMBL/GenBank/DDBJ databases">
        <title>Genome sequencing of Aspergillus oryzae BCC7051.</title>
        <authorList>
            <person name="Thammarongtham C."/>
            <person name="Vorapreeda T."/>
            <person name="Nookaew I."/>
            <person name="Srisuk T."/>
            <person name="Land M."/>
            <person name="Jeennor S."/>
            <person name="Laoteng K."/>
        </authorList>
    </citation>
    <scope>NUCLEOTIDE SEQUENCE [LARGE SCALE GENOMIC DNA]</scope>
    <source>
        <strain evidence="2 3">BCC7051</strain>
    </source>
</reference>
<evidence type="ECO:0000313" key="2">
    <source>
        <dbReference type="EMBL" id="OOO08523.1"/>
    </source>
</evidence>
<evidence type="ECO:0000256" key="1">
    <source>
        <dbReference type="SAM" id="MobiDB-lite"/>
    </source>
</evidence>
<accession>A0A1S9DHG8</accession>
<dbReference type="Proteomes" id="UP000190312">
    <property type="component" value="Unassembled WGS sequence"/>
</dbReference>
<name>A0A1S9DHG8_ASPOZ</name>
<dbReference type="eggNOG" id="ENOG502SQKQ">
    <property type="taxonomic scope" value="Eukaryota"/>
</dbReference>
<dbReference type="OrthoDB" id="2129688at2759"/>
<comment type="caution">
    <text evidence="2">The sequence shown here is derived from an EMBL/GenBank/DDBJ whole genome shotgun (WGS) entry which is preliminary data.</text>
</comment>
<feature type="region of interest" description="Disordered" evidence="1">
    <location>
        <begin position="199"/>
        <end position="256"/>
    </location>
</feature>
<dbReference type="PANTHER" id="PTHR39609:SF1">
    <property type="entry name" value="RFEG"/>
    <property type="match status" value="1"/>
</dbReference>
<feature type="region of interest" description="Disordered" evidence="1">
    <location>
        <begin position="87"/>
        <end position="185"/>
    </location>
</feature>
<gene>
    <name evidence="2" type="ORF">OAory_01098190</name>
</gene>
<evidence type="ECO:0008006" key="4">
    <source>
        <dbReference type="Google" id="ProtNLM"/>
    </source>
</evidence>
<proteinExistence type="predicted"/>
<feature type="region of interest" description="Disordered" evidence="1">
    <location>
        <begin position="637"/>
        <end position="691"/>
    </location>
</feature>